<evidence type="ECO:0000313" key="5">
    <source>
        <dbReference type="EMBL" id="EKF55715.1"/>
    </source>
</evidence>
<dbReference type="SMART" id="SM00852">
    <property type="entry name" value="MoCF_biosynth"/>
    <property type="match status" value="1"/>
</dbReference>
<dbReference type="PANTHER" id="PTHR43764">
    <property type="entry name" value="MOLYBDENUM COFACTOR BIOSYNTHESIS"/>
    <property type="match status" value="1"/>
</dbReference>
<dbReference type="STRING" id="555500.I215_05757"/>
<dbReference type="AlphaFoldDB" id="K2PT10"/>
<dbReference type="NCBIfam" id="TIGR00177">
    <property type="entry name" value="molyb_syn"/>
    <property type="match status" value="1"/>
</dbReference>
<gene>
    <name evidence="5" type="primary">moaC</name>
    <name evidence="5" type="ORF">I215_05757</name>
</gene>
<dbReference type="PATRIC" id="fig|555500.3.peg.1191"/>
<evidence type="ECO:0000256" key="2">
    <source>
        <dbReference type="ARBA" id="ARBA00023150"/>
    </source>
</evidence>
<dbReference type="InterPro" id="IPR036425">
    <property type="entry name" value="MoaB/Mog-like_dom_sf"/>
</dbReference>
<sequence length="307" mass="33481">MEGEQLIENSRIIMEDIGDHITANCLAIAQIVIEMDEMARQVYNDTAFSKIQVAAELAVKNSSTVIPGVHVVAFDFISLSQEQQDDRLIYQLQLKAIHKTGIETQALYGISVAGLSLKEFIGSKGKVRIGAPQIIKSNSPYSTDKRMFPSGLTAAVVVCSDSISDGSKTDAAGKAIIAELEKYQIKVNHYQVIPDEKEIISQCATSLSKEHHLLIYTGGTGLSLRDVTPEALEPLIHRRIPGIEEAIRAYGQQRVPFAMLSRSLVGTIGNCLVMAIPGSTKGASESMKAVFPHLLHVFKILRGQTQH</sequence>
<reference evidence="5 6" key="1">
    <citation type="journal article" date="2012" name="J. Bacteriol.">
        <title>Genome Sequence of Galbibacter marinum Type Strain ck-I2-15.</title>
        <authorList>
            <person name="Lai Q."/>
            <person name="Li C."/>
            <person name="Shao Z."/>
        </authorList>
    </citation>
    <scope>NUCLEOTIDE SEQUENCE [LARGE SCALE GENOMIC DNA]</scope>
    <source>
        <strain evidence="6">ck-I2-15</strain>
    </source>
</reference>
<evidence type="ECO:0000256" key="3">
    <source>
        <dbReference type="ARBA" id="ARBA00055087"/>
    </source>
</evidence>
<protein>
    <submittedName>
        <fullName evidence="5">Bifunctional molybdenum cofactor biosynthesis protein MoaC/MogA</fullName>
    </submittedName>
</protein>
<dbReference type="InterPro" id="IPR036522">
    <property type="entry name" value="MoaC_sf"/>
</dbReference>
<dbReference type="Pfam" id="PF00994">
    <property type="entry name" value="MoCF_biosynth"/>
    <property type="match status" value="1"/>
</dbReference>
<dbReference type="Proteomes" id="UP000007364">
    <property type="component" value="Unassembled WGS sequence"/>
</dbReference>
<dbReference type="UniPathway" id="UPA00344"/>
<keyword evidence="6" id="KW-1185">Reference proteome</keyword>
<proteinExistence type="predicted"/>
<dbReference type="SUPFAM" id="SSF55040">
    <property type="entry name" value="Molybdenum cofactor biosynthesis protein C, MoaC"/>
    <property type="match status" value="1"/>
</dbReference>
<comment type="function">
    <text evidence="3">Catalyzes the conversion of (8S)-3',8-cyclo-7,8-dihydroguanosine 5'-triphosphate to cyclic pyranopterin monophosphate (cPMP).</text>
</comment>
<evidence type="ECO:0000256" key="1">
    <source>
        <dbReference type="ARBA" id="ARBA00005046"/>
    </source>
</evidence>
<dbReference type="InterPro" id="IPR051920">
    <property type="entry name" value="MPT_Adenylyltrnsfr/MoaC-Rel"/>
</dbReference>
<comment type="caution">
    <text evidence="5">The sequence shown here is derived from an EMBL/GenBank/DDBJ whole genome shotgun (WGS) entry which is preliminary data.</text>
</comment>
<evidence type="ECO:0000259" key="4">
    <source>
        <dbReference type="SMART" id="SM00852"/>
    </source>
</evidence>
<dbReference type="Gene3D" id="3.30.70.640">
    <property type="entry name" value="Molybdopterin cofactor biosynthesis C (MoaC) domain"/>
    <property type="match status" value="1"/>
</dbReference>
<evidence type="ECO:0000313" key="6">
    <source>
        <dbReference type="Proteomes" id="UP000007364"/>
    </source>
</evidence>
<feature type="domain" description="MoaB/Mog" evidence="4">
    <location>
        <begin position="155"/>
        <end position="297"/>
    </location>
</feature>
<dbReference type="EMBL" id="AMSG01000005">
    <property type="protein sequence ID" value="EKF55715.1"/>
    <property type="molecule type" value="Genomic_DNA"/>
</dbReference>
<dbReference type="CDD" id="cd00886">
    <property type="entry name" value="MogA_MoaB"/>
    <property type="match status" value="1"/>
</dbReference>
<keyword evidence="2" id="KW-0501">Molybdenum cofactor biosynthesis</keyword>
<dbReference type="InterPro" id="IPR002820">
    <property type="entry name" value="Mopterin_CF_biosynth-C_dom"/>
</dbReference>
<comment type="pathway">
    <text evidence="1">Cofactor biosynthesis; molybdopterin biosynthesis.</text>
</comment>
<dbReference type="SUPFAM" id="SSF53218">
    <property type="entry name" value="Molybdenum cofactor biosynthesis proteins"/>
    <property type="match status" value="1"/>
</dbReference>
<dbReference type="Pfam" id="PF01967">
    <property type="entry name" value="MoaC"/>
    <property type="match status" value="1"/>
</dbReference>
<name>K2PT10_9FLAO</name>
<dbReference type="PANTHER" id="PTHR43764:SF1">
    <property type="entry name" value="MOLYBDOPTERIN MOLYBDOTRANSFERASE"/>
    <property type="match status" value="1"/>
</dbReference>
<dbReference type="Gene3D" id="3.40.980.10">
    <property type="entry name" value="MoaB/Mog-like domain"/>
    <property type="match status" value="1"/>
</dbReference>
<dbReference type="GO" id="GO:0006777">
    <property type="term" value="P:Mo-molybdopterin cofactor biosynthetic process"/>
    <property type="evidence" value="ECO:0007669"/>
    <property type="project" value="UniProtKB-KW"/>
</dbReference>
<accession>K2PT10</accession>
<organism evidence="5 6">
    <name type="scientific">Galbibacter marinus</name>
    <dbReference type="NCBI Taxonomy" id="555500"/>
    <lineage>
        <taxon>Bacteria</taxon>
        <taxon>Pseudomonadati</taxon>
        <taxon>Bacteroidota</taxon>
        <taxon>Flavobacteriia</taxon>
        <taxon>Flavobacteriales</taxon>
        <taxon>Flavobacteriaceae</taxon>
        <taxon>Galbibacter</taxon>
    </lineage>
</organism>
<dbReference type="eggNOG" id="COG0521">
    <property type="taxonomic scope" value="Bacteria"/>
</dbReference>
<dbReference type="InterPro" id="IPR001453">
    <property type="entry name" value="MoaB/Mog_dom"/>
</dbReference>